<sequence length="590" mass="64844">MAKILPRKDVVVIGLGWTGSIISNELCDEGLEVVALERGPWRDTASDFNIGIAPDELRYNSRLDLMLRPAQSTFTARNDATQTALPMRRFGTFHPGNGVGGAGVHWAGITWRWSEYDFRLRSHYTERYGAAAIPDDMTIQDWPFAYEELEPFYDSFEYLAGVSGKAGNLGGQKQDGGNPFEAPRKRDFPNPPMMQTFGPTLFAETATKMGYKPFPVPSSLLSRTYTNPLGVTIGQCTFCGFCTNYGCANYSKASAQTTVLPVLMRKPNFELRTLCEVLKINLDRSGKRATGVTYVDTSGEEWEQPADLVISCAFMLDNVRLFLLSGIGKPYDHGTGEGVIGRNFCYQMANQVVGFFDKDKYDFNLFIGGGATGMAIDEFNNDNFDHGPLGFLGGGSTRCTPIGAEPISKRPTPPGTPTWGSTWKRVMRDSYLSNLSVGCEASSYASRDNFLDLDPTYKDRLGRPLMRITFNFPENDVRMSAYCTGKVAEIVRNMGAHTIVQNPRTRPWSVLPYQSTHVVGGTATGSNPSNSAVNRYMQSWDVPNVFTVGANVFPQNSGYNPTGTVGALAFKAANAIRTLYLKSPGPLVQA</sequence>
<dbReference type="InterPro" id="IPR007867">
    <property type="entry name" value="GMC_OxRtase_C"/>
</dbReference>
<keyword evidence="3" id="KW-0274">FAD</keyword>
<gene>
    <name evidence="8" type="ORF">ACFFGY_05610</name>
</gene>
<keyword evidence="4" id="KW-0560">Oxidoreductase</keyword>
<feature type="domain" description="Glucose-methanol-choline oxidoreductase C-terminal" evidence="7">
    <location>
        <begin position="448"/>
        <end position="569"/>
    </location>
</feature>
<accession>A0ABV6JTS8</accession>
<dbReference type="Pfam" id="PF00732">
    <property type="entry name" value="GMC_oxred_N"/>
    <property type="match status" value="1"/>
</dbReference>
<dbReference type="PANTHER" id="PTHR46056:SF12">
    <property type="entry name" value="LONG-CHAIN-ALCOHOL OXIDASE"/>
    <property type="match status" value="1"/>
</dbReference>
<evidence type="ECO:0000256" key="4">
    <source>
        <dbReference type="ARBA" id="ARBA00023002"/>
    </source>
</evidence>
<name>A0ABV6JTS8_9PROT</name>
<comment type="similarity">
    <text evidence="1">Belongs to the GMC oxidoreductase family.</text>
</comment>
<dbReference type="EMBL" id="JBHLUN010000005">
    <property type="protein sequence ID" value="MFC0407716.1"/>
    <property type="molecule type" value="Genomic_DNA"/>
</dbReference>
<evidence type="ECO:0000259" key="7">
    <source>
        <dbReference type="Pfam" id="PF05199"/>
    </source>
</evidence>
<evidence type="ECO:0000256" key="2">
    <source>
        <dbReference type="ARBA" id="ARBA00022630"/>
    </source>
</evidence>
<evidence type="ECO:0000259" key="6">
    <source>
        <dbReference type="Pfam" id="PF00732"/>
    </source>
</evidence>
<dbReference type="InterPro" id="IPR000172">
    <property type="entry name" value="GMC_OxRdtase_N"/>
</dbReference>
<reference evidence="8 9" key="1">
    <citation type="submission" date="2024-09" db="EMBL/GenBank/DDBJ databases">
        <authorList>
            <person name="Sun Q."/>
            <person name="Mori K."/>
        </authorList>
    </citation>
    <scope>NUCLEOTIDE SEQUENCE [LARGE SCALE GENOMIC DNA]</scope>
    <source>
        <strain evidence="8 9">TBRC 5777</strain>
    </source>
</reference>
<comment type="caution">
    <text evidence="8">The sequence shown here is derived from an EMBL/GenBank/DDBJ whole genome shotgun (WGS) entry which is preliminary data.</text>
</comment>
<evidence type="ECO:0000256" key="1">
    <source>
        <dbReference type="ARBA" id="ARBA00010790"/>
    </source>
</evidence>
<evidence type="ECO:0000256" key="5">
    <source>
        <dbReference type="SAM" id="MobiDB-lite"/>
    </source>
</evidence>
<protein>
    <submittedName>
        <fullName evidence="8">GMC family oxidoreductase</fullName>
    </submittedName>
</protein>
<dbReference type="RefSeq" id="WP_377043441.1">
    <property type="nucleotide sequence ID" value="NZ_JBHLUN010000005.1"/>
</dbReference>
<dbReference type="PANTHER" id="PTHR46056">
    <property type="entry name" value="LONG-CHAIN-ALCOHOL OXIDASE"/>
    <property type="match status" value="1"/>
</dbReference>
<dbReference type="SUPFAM" id="SSF51905">
    <property type="entry name" value="FAD/NAD(P)-binding domain"/>
    <property type="match status" value="1"/>
</dbReference>
<evidence type="ECO:0000313" key="8">
    <source>
        <dbReference type="EMBL" id="MFC0407716.1"/>
    </source>
</evidence>
<feature type="domain" description="Glucose-methanol-choline oxidoreductase N-terminal" evidence="6">
    <location>
        <begin position="234"/>
        <end position="348"/>
    </location>
</feature>
<proteinExistence type="inferred from homology"/>
<evidence type="ECO:0000256" key="3">
    <source>
        <dbReference type="ARBA" id="ARBA00022827"/>
    </source>
</evidence>
<dbReference type="Proteomes" id="UP001589865">
    <property type="component" value="Unassembled WGS sequence"/>
</dbReference>
<keyword evidence="9" id="KW-1185">Reference proteome</keyword>
<dbReference type="Pfam" id="PF05199">
    <property type="entry name" value="GMC_oxred_C"/>
    <property type="match status" value="1"/>
</dbReference>
<organism evidence="8 9">
    <name type="scientific">Roseomonas elaeocarpi</name>
    <dbReference type="NCBI Taxonomy" id="907779"/>
    <lineage>
        <taxon>Bacteria</taxon>
        <taxon>Pseudomonadati</taxon>
        <taxon>Pseudomonadota</taxon>
        <taxon>Alphaproteobacteria</taxon>
        <taxon>Acetobacterales</taxon>
        <taxon>Roseomonadaceae</taxon>
        <taxon>Roseomonas</taxon>
    </lineage>
</organism>
<feature type="region of interest" description="Disordered" evidence="5">
    <location>
        <begin position="167"/>
        <end position="189"/>
    </location>
</feature>
<keyword evidence="2" id="KW-0285">Flavoprotein</keyword>
<dbReference type="Gene3D" id="3.50.50.60">
    <property type="entry name" value="FAD/NAD(P)-binding domain"/>
    <property type="match status" value="2"/>
</dbReference>
<dbReference type="InterPro" id="IPR036188">
    <property type="entry name" value="FAD/NAD-bd_sf"/>
</dbReference>
<evidence type="ECO:0000313" key="9">
    <source>
        <dbReference type="Proteomes" id="UP001589865"/>
    </source>
</evidence>